<dbReference type="Pfam" id="PF00146">
    <property type="entry name" value="NADHdh"/>
    <property type="match status" value="1"/>
</dbReference>
<feature type="transmembrane region" description="Helical" evidence="5">
    <location>
        <begin position="273"/>
        <end position="293"/>
    </location>
</feature>
<reference evidence="6" key="1">
    <citation type="journal article" date="2014" name="Front. Microbiol.">
        <title>High frequency of phylogenetically diverse reductive dehalogenase-homologous genes in deep subseafloor sedimentary metagenomes.</title>
        <authorList>
            <person name="Kawai M."/>
            <person name="Futagami T."/>
            <person name="Toyoda A."/>
            <person name="Takaki Y."/>
            <person name="Nishi S."/>
            <person name="Hori S."/>
            <person name="Arai W."/>
            <person name="Tsubouchi T."/>
            <person name="Morono Y."/>
            <person name="Uchiyama I."/>
            <person name="Ito T."/>
            <person name="Fujiyama A."/>
            <person name="Inagaki F."/>
            <person name="Takami H."/>
        </authorList>
    </citation>
    <scope>NUCLEOTIDE SEQUENCE</scope>
    <source>
        <strain evidence="6">Expedition CK06-06</strain>
    </source>
</reference>
<sequence length="294" mass="31607">MSWLGNSSLTIAAIIGGSIVLALLGAFFGLLYRGIDRKLAAHMQGRIGPPIIQPFRDVRKLLAKESIIPDGGVSWLFQACPFIGLVASILLLTYIPVFGPGALLEGYGDLILILYLLIIPSLALVVGGFASSSPFATVGAQREMVIMMSYEFPLVVAIIAIAWRISHITDINPFIFSTLAQYPIWNQVGPVGVVGSLILLFTLLVVTPGEVAKVPFDIAEAETEIAGGLLVEYSGRNLALFYLADTIKAFAMVSLVVALFFPYNLSPVIGIEPAAPAFVVDALFFLLKVFLVMF</sequence>
<feature type="transmembrane region" description="Helical" evidence="5">
    <location>
        <begin position="75"/>
        <end position="98"/>
    </location>
</feature>
<feature type="transmembrane region" description="Helical" evidence="5">
    <location>
        <begin position="144"/>
        <end position="165"/>
    </location>
</feature>
<dbReference type="GO" id="GO:0005886">
    <property type="term" value="C:plasma membrane"/>
    <property type="evidence" value="ECO:0007669"/>
    <property type="project" value="TreeGrafter"/>
</dbReference>
<protein>
    <recommendedName>
        <fullName evidence="7">NADH-quinone oxidoreductase subunit H</fullName>
    </recommendedName>
</protein>
<evidence type="ECO:0000256" key="4">
    <source>
        <dbReference type="ARBA" id="ARBA00023136"/>
    </source>
</evidence>
<dbReference type="PANTHER" id="PTHR43359:SF1">
    <property type="entry name" value="FORMATE HYDROGENLYASE SUBUNIT 4-RELATED"/>
    <property type="match status" value="1"/>
</dbReference>
<dbReference type="InterPro" id="IPR052561">
    <property type="entry name" value="ComplexI_Subunit1"/>
</dbReference>
<evidence type="ECO:0000256" key="1">
    <source>
        <dbReference type="ARBA" id="ARBA00004141"/>
    </source>
</evidence>
<evidence type="ECO:0008006" key="7">
    <source>
        <dbReference type="Google" id="ProtNLM"/>
    </source>
</evidence>
<name>X1LHL1_9ZZZZ</name>
<organism evidence="6">
    <name type="scientific">marine sediment metagenome</name>
    <dbReference type="NCBI Taxonomy" id="412755"/>
    <lineage>
        <taxon>unclassified sequences</taxon>
        <taxon>metagenomes</taxon>
        <taxon>ecological metagenomes</taxon>
    </lineage>
</organism>
<evidence type="ECO:0000256" key="5">
    <source>
        <dbReference type="SAM" id="Phobius"/>
    </source>
</evidence>
<comment type="caution">
    <text evidence="6">The sequence shown here is derived from an EMBL/GenBank/DDBJ whole genome shotgun (WGS) entry which is preliminary data.</text>
</comment>
<feature type="non-terminal residue" evidence="6">
    <location>
        <position position="294"/>
    </location>
</feature>
<comment type="subcellular location">
    <subcellularLocation>
        <location evidence="1">Membrane</location>
        <topology evidence="1">Multi-pass membrane protein</topology>
    </subcellularLocation>
</comment>
<feature type="transmembrane region" description="Helical" evidence="5">
    <location>
        <begin position="12"/>
        <end position="32"/>
    </location>
</feature>
<feature type="transmembrane region" description="Helical" evidence="5">
    <location>
        <begin position="185"/>
        <end position="206"/>
    </location>
</feature>
<accession>X1LHL1</accession>
<keyword evidence="4 5" id="KW-0472">Membrane</keyword>
<feature type="transmembrane region" description="Helical" evidence="5">
    <location>
        <begin position="110"/>
        <end position="132"/>
    </location>
</feature>
<dbReference type="AlphaFoldDB" id="X1LHL1"/>
<evidence type="ECO:0000313" key="6">
    <source>
        <dbReference type="EMBL" id="GAH93633.1"/>
    </source>
</evidence>
<dbReference type="InterPro" id="IPR018086">
    <property type="entry name" value="NADH_UbQ_OxRdtase_su1_CS"/>
</dbReference>
<dbReference type="PROSITE" id="PS00668">
    <property type="entry name" value="COMPLEX1_ND1_2"/>
    <property type="match status" value="1"/>
</dbReference>
<proteinExistence type="predicted"/>
<keyword evidence="2 5" id="KW-0812">Transmembrane</keyword>
<dbReference type="EMBL" id="BARV01001231">
    <property type="protein sequence ID" value="GAH93633.1"/>
    <property type="molecule type" value="Genomic_DNA"/>
</dbReference>
<dbReference type="PANTHER" id="PTHR43359">
    <property type="entry name" value="FORMATE HYDROGENLYASE SUBUNIT 4"/>
    <property type="match status" value="1"/>
</dbReference>
<feature type="transmembrane region" description="Helical" evidence="5">
    <location>
        <begin position="239"/>
        <end position="261"/>
    </location>
</feature>
<keyword evidence="3 5" id="KW-1133">Transmembrane helix</keyword>
<dbReference type="InterPro" id="IPR001694">
    <property type="entry name" value="NADH_UbQ_OxRdtase_su1/FPO"/>
</dbReference>
<evidence type="ECO:0000256" key="2">
    <source>
        <dbReference type="ARBA" id="ARBA00022692"/>
    </source>
</evidence>
<gene>
    <name evidence="6" type="ORF">S06H3_03699</name>
</gene>
<evidence type="ECO:0000256" key="3">
    <source>
        <dbReference type="ARBA" id="ARBA00022989"/>
    </source>
</evidence>